<gene>
    <name evidence="1" type="ORF">PC9H_005586</name>
</gene>
<dbReference type="GeneID" id="59375404"/>
<organism evidence="1 2">
    <name type="scientific">Pleurotus ostreatus</name>
    <name type="common">Oyster mushroom</name>
    <name type="synonym">White-rot fungus</name>
    <dbReference type="NCBI Taxonomy" id="5322"/>
    <lineage>
        <taxon>Eukaryota</taxon>
        <taxon>Fungi</taxon>
        <taxon>Dikarya</taxon>
        <taxon>Basidiomycota</taxon>
        <taxon>Agaricomycotina</taxon>
        <taxon>Agaricomycetes</taxon>
        <taxon>Agaricomycetidae</taxon>
        <taxon>Agaricales</taxon>
        <taxon>Pleurotineae</taxon>
        <taxon>Pleurotaceae</taxon>
        <taxon>Pleurotus</taxon>
    </lineage>
</organism>
<protein>
    <submittedName>
        <fullName evidence="1">Uncharacterized protein</fullName>
    </submittedName>
</protein>
<reference evidence="1" key="1">
    <citation type="submission" date="2019-07" db="EMBL/GenBank/DDBJ databases">
        <authorList>
            <person name="Palmer J.M."/>
        </authorList>
    </citation>
    <scope>NUCLEOTIDE SEQUENCE</scope>
    <source>
        <strain evidence="1">PC9</strain>
    </source>
</reference>
<accession>A0A8H6ZXD7</accession>
<evidence type="ECO:0000313" key="1">
    <source>
        <dbReference type="EMBL" id="KAF7433625.1"/>
    </source>
</evidence>
<comment type="caution">
    <text evidence="1">The sequence shown here is derived from an EMBL/GenBank/DDBJ whole genome shotgun (WGS) entry which is preliminary data.</text>
</comment>
<evidence type="ECO:0000313" key="2">
    <source>
        <dbReference type="Proteomes" id="UP000623687"/>
    </source>
</evidence>
<proteinExistence type="predicted"/>
<dbReference type="EMBL" id="JACETU010000003">
    <property type="protein sequence ID" value="KAF7433625.1"/>
    <property type="molecule type" value="Genomic_DNA"/>
</dbReference>
<sequence length="194" mass="21995">MAEANYGFEMAVSGELDSNLPAFLDADNFDEGDIKFPRSPMEPRIPYEEIKWFEVATNVNTSTRRDYDLPARPHFRLQNAGEPPNQLFPPALLQDQRLWPSENPASSGSSGPHYRDFALPQLTLTGAFSQLRNLVPASARPDRERRLNRAQGREPAAIRIKTCKHCGGVYVWGSRRLHDKSHCMAFEKENIDPN</sequence>
<dbReference type="Proteomes" id="UP000623687">
    <property type="component" value="Unassembled WGS sequence"/>
</dbReference>
<dbReference type="RefSeq" id="XP_036633652.1">
    <property type="nucleotide sequence ID" value="XM_036775150.1"/>
</dbReference>
<dbReference type="OrthoDB" id="3047772at2759"/>
<dbReference type="AlphaFoldDB" id="A0A8H6ZXD7"/>
<dbReference type="VEuPathDB" id="FungiDB:PC9H_005586"/>
<name>A0A8H6ZXD7_PLEOS</name>
<keyword evidence="2" id="KW-1185">Reference proteome</keyword>